<comment type="caution">
    <text evidence="1">The sequence shown here is derived from an EMBL/GenBank/DDBJ whole genome shotgun (WGS) entry which is preliminary data.</text>
</comment>
<sequence>MRTTPPHAAGNWFTATEQTGGSWIFRGDEAFLEGLKMKPKVLSSLEPVFLGDDPAMDFLNSIRKLDDARSDSLANSSGLIQWMMGRVVIDIDG</sequence>
<dbReference type="Proteomes" id="UP000717752">
    <property type="component" value="Unassembled WGS sequence"/>
</dbReference>
<evidence type="ECO:0000313" key="1">
    <source>
        <dbReference type="EMBL" id="MBW9051110.1"/>
    </source>
</evidence>
<name>A0ABS7GMA7_9HYPH</name>
<keyword evidence="2" id="KW-1185">Reference proteome</keyword>
<organism evidence="1 2">
    <name type="scientific">Rhizobium mesosinicum</name>
    <dbReference type="NCBI Taxonomy" id="335017"/>
    <lineage>
        <taxon>Bacteria</taxon>
        <taxon>Pseudomonadati</taxon>
        <taxon>Pseudomonadota</taxon>
        <taxon>Alphaproteobacteria</taxon>
        <taxon>Hyphomicrobiales</taxon>
        <taxon>Rhizobiaceae</taxon>
        <taxon>Rhizobium/Agrobacterium group</taxon>
        <taxon>Rhizobium</taxon>
    </lineage>
</organism>
<accession>A0ABS7GMA7</accession>
<evidence type="ECO:0000313" key="2">
    <source>
        <dbReference type="Proteomes" id="UP000717752"/>
    </source>
</evidence>
<proteinExistence type="predicted"/>
<dbReference type="RefSeq" id="WP_220332647.1">
    <property type="nucleotide sequence ID" value="NZ_JAEUAK010000001.1"/>
</dbReference>
<reference evidence="1 2" key="1">
    <citation type="journal article" date="2021" name="MBio">
        <title>Poor Competitiveness of Bradyrhizobium in Pigeon Pea Root Colonization in Indian Soils.</title>
        <authorList>
            <person name="Chalasani D."/>
            <person name="Basu A."/>
            <person name="Pullabhotla S.V.S.R.N."/>
            <person name="Jorrin B."/>
            <person name="Neal A.L."/>
            <person name="Poole P.S."/>
            <person name="Podile A.R."/>
            <person name="Tkacz A."/>
        </authorList>
    </citation>
    <scope>NUCLEOTIDE SEQUENCE [LARGE SCALE GENOMIC DNA]</scope>
    <source>
        <strain evidence="1 2">HU56</strain>
    </source>
</reference>
<gene>
    <name evidence="1" type="ORF">JNB85_01635</name>
</gene>
<dbReference type="EMBL" id="JAEUAK010000001">
    <property type="protein sequence ID" value="MBW9051110.1"/>
    <property type="molecule type" value="Genomic_DNA"/>
</dbReference>
<protein>
    <submittedName>
        <fullName evidence="1">Uncharacterized protein</fullName>
    </submittedName>
</protein>